<dbReference type="Pfam" id="PF09966">
    <property type="entry name" value="DUF2200"/>
    <property type="match status" value="1"/>
</dbReference>
<evidence type="ECO:0000313" key="2">
    <source>
        <dbReference type="Proteomes" id="UP001597212"/>
    </source>
</evidence>
<dbReference type="RefSeq" id="WP_125754612.1">
    <property type="nucleotide sequence ID" value="NZ_JBHTOK010000020.1"/>
</dbReference>
<reference evidence="2" key="1">
    <citation type="journal article" date="2019" name="Int. J. Syst. Evol. Microbiol.">
        <title>The Global Catalogue of Microorganisms (GCM) 10K type strain sequencing project: providing services to taxonomists for standard genome sequencing and annotation.</title>
        <authorList>
            <consortium name="The Broad Institute Genomics Platform"/>
            <consortium name="The Broad Institute Genome Sequencing Center for Infectious Disease"/>
            <person name="Wu L."/>
            <person name="Ma J."/>
        </authorList>
    </citation>
    <scope>NUCLEOTIDE SEQUENCE [LARGE SCALE GENOMIC DNA]</scope>
    <source>
        <strain evidence="2">CCM 8912</strain>
    </source>
</reference>
<accession>A0ABW4CY15</accession>
<dbReference type="Gene3D" id="1.10.8.290">
    <property type="entry name" value="uncharacterized protein sp1917 domain"/>
    <property type="match status" value="1"/>
</dbReference>
<dbReference type="Proteomes" id="UP001597212">
    <property type="component" value="Unassembled WGS sequence"/>
</dbReference>
<dbReference type="InterPro" id="IPR023204">
    <property type="entry name" value="SP1917_dom_sf"/>
</dbReference>
<gene>
    <name evidence="1" type="ORF">ACFQ5K_04955</name>
</gene>
<evidence type="ECO:0000313" key="1">
    <source>
        <dbReference type="EMBL" id="MFD1440742.1"/>
    </source>
</evidence>
<protein>
    <submittedName>
        <fullName evidence="1">DUF2200 family protein</fullName>
    </submittedName>
</protein>
<proteinExistence type="predicted"/>
<comment type="caution">
    <text evidence="1">The sequence shown here is derived from an EMBL/GenBank/DDBJ whole genome shotgun (WGS) entry which is preliminary data.</text>
</comment>
<keyword evidence="2" id="KW-1185">Reference proteome</keyword>
<name>A0ABW4CY15_9LACO</name>
<dbReference type="EMBL" id="JBHTOK010000020">
    <property type="protein sequence ID" value="MFD1440742.1"/>
    <property type="molecule type" value="Genomic_DNA"/>
</dbReference>
<sequence>MAKSIGEMKMAKIYDLYLQKCRRKGRTQAELDAVLGWLTGWPAQRFATLPATLSVADFCAQANWSAQAGQITGMICGVRVETIADPLMRRVREMDKVVDELAKGKPVEKIQQVAQLRRSKG</sequence>
<dbReference type="InterPro" id="IPR014580">
    <property type="entry name" value="UCP033199"/>
</dbReference>
<organism evidence="1 2">
    <name type="scientific">Lacticaseibacillus hegangensis</name>
    <dbReference type="NCBI Taxonomy" id="2486010"/>
    <lineage>
        <taxon>Bacteria</taxon>
        <taxon>Bacillati</taxon>
        <taxon>Bacillota</taxon>
        <taxon>Bacilli</taxon>
        <taxon>Lactobacillales</taxon>
        <taxon>Lactobacillaceae</taxon>
        <taxon>Lacticaseibacillus</taxon>
    </lineage>
</organism>